<accession>A0AAV5W5D6</accession>
<feature type="non-terminal residue" evidence="1">
    <location>
        <position position="1"/>
    </location>
</feature>
<sequence>DDSKDGIEVDVDDKTLDEYCLTYIHRRKLIYIKNSNDVSYRDVSPNIITIAGLFKDYQVYANDVSPLIYFTTKVVKYFAGCIAYYSEGCERLWVLNTNTMQISSLNIIVGWLSSVYWICKVREGKIFLGGYKENLEENRRSMLCSRLTPLQW</sequence>
<dbReference type="EMBL" id="BTSY01000004">
    <property type="protein sequence ID" value="GMT25943.1"/>
    <property type="molecule type" value="Genomic_DNA"/>
</dbReference>
<name>A0AAV5W5D6_9BILA</name>
<reference evidence="1" key="1">
    <citation type="submission" date="2023-10" db="EMBL/GenBank/DDBJ databases">
        <title>Genome assembly of Pristionchus species.</title>
        <authorList>
            <person name="Yoshida K."/>
            <person name="Sommer R.J."/>
        </authorList>
    </citation>
    <scope>NUCLEOTIDE SEQUENCE</scope>
    <source>
        <strain evidence="1">RS5133</strain>
    </source>
</reference>
<feature type="non-terminal residue" evidence="1">
    <location>
        <position position="152"/>
    </location>
</feature>
<protein>
    <submittedName>
        <fullName evidence="1">Uncharacterized protein</fullName>
    </submittedName>
</protein>
<organism evidence="1 2">
    <name type="scientific">Pristionchus fissidentatus</name>
    <dbReference type="NCBI Taxonomy" id="1538716"/>
    <lineage>
        <taxon>Eukaryota</taxon>
        <taxon>Metazoa</taxon>
        <taxon>Ecdysozoa</taxon>
        <taxon>Nematoda</taxon>
        <taxon>Chromadorea</taxon>
        <taxon>Rhabditida</taxon>
        <taxon>Rhabditina</taxon>
        <taxon>Diplogasteromorpha</taxon>
        <taxon>Diplogasteroidea</taxon>
        <taxon>Neodiplogasteridae</taxon>
        <taxon>Pristionchus</taxon>
    </lineage>
</organism>
<proteinExistence type="predicted"/>
<keyword evidence="2" id="KW-1185">Reference proteome</keyword>
<evidence type="ECO:0000313" key="1">
    <source>
        <dbReference type="EMBL" id="GMT25943.1"/>
    </source>
</evidence>
<gene>
    <name evidence="1" type="ORF">PFISCL1PPCAC_17240</name>
</gene>
<evidence type="ECO:0000313" key="2">
    <source>
        <dbReference type="Proteomes" id="UP001432322"/>
    </source>
</evidence>
<comment type="caution">
    <text evidence="1">The sequence shown here is derived from an EMBL/GenBank/DDBJ whole genome shotgun (WGS) entry which is preliminary data.</text>
</comment>
<dbReference type="AlphaFoldDB" id="A0AAV5W5D6"/>
<dbReference type="Proteomes" id="UP001432322">
    <property type="component" value="Unassembled WGS sequence"/>
</dbReference>